<dbReference type="PATRIC" id="fig|110500.4.peg.73"/>
<evidence type="ECO:0000313" key="2">
    <source>
        <dbReference type="Proteomes" id="UP000054705"/>
    </source>
</evidence>
<comment type="caution">
    <text evidence="1">The sequence shown here is derived from an EMBL/GenBank/DDBJ whole genome shotgun (WGS) entry which is preliminary data.</text>
</comment>
<organism evidence="1 2">
    <name type="scientific">Pelotomaculum thermopropionicum</name>
    <dbReference type="NCBI Taxonomy" id="110500"/>
    <lineage>
        <taxon>Bacteria</taxon>
        <taxon>Bacillati</taxon>
        <taxon>Bacillota</taxon>
        <taxon>Clostridia</taxon>
        <taxon>Eubacteriales</taxon>
        <taxon>Desulfotomaculaceae</taxon>
        <taxon>Pelotomaculum</taxon>
    </lineage>
</organism>
<dbReference type="Proteomes" id="UP000054705">
    <property type="component" value="Unassembled WGS sequence"/>
</dbReference>
<dbReference type="Gene3D" id="2.40.10.10">
    <property type="entry name" value="Trypsin-like serine proteases"/>
    <property type="match status" value="1"/>
</dbReference>
<dbReference type="SUPFAM" id="SSF50494">
    <property type="entry name" value="Trypsin-like serine proteases"/>
    <property type="match status" value="1"/>
</dbReference>
<accession>A0A101HR60</accession>
<evidence type="ECO:0000313" key="1">
    <source>
        <dbReference type="EMBL" id="KUK81561.1"/>
    </source>
</evidence>
<dbReference type="Pfam" id="PF13365">
    <property type="entry name" value="Trypsin_2"/>
    <property type="match status" value="1"/>
</dbReference>
<dbReference type="EMBL" id="LGGS01000143">
    <property type="protein sequence ID" value="KUK81561.1"/>
    <property type="molecule type" value="Genomic_DNA"/>
</dbReference>
<reference evidence="2" key="1">
    <citation type="journal article" date="2015" name="MBio">
        <title>Genome-Resolved Metagenomic Analysis Reveals Roles for Candidate Phyla and Other Microbial Community Members in Biogeochemical Transformations in Oil Reservoirs.</title>
        <authorList>
            <person name="Hu P."/>
            <person name="Tom L."/>
            <person name="Singh A."/>
            <person name="Thomas B.C."/>
            <person name="Baker B.J."/>
            <person name="Piceno Y.M."/>
            <person name="Andersen G.L."/>
            <person name="Banfield J.F."/>
        </authorList>
    </citation>
    <scope>NUCLEOTIDE SEQUENCE [LARGE SCALE GENOMIC DNA]</scope>
</reference>
<sequence>KNVFESDCPVAAAVARGGNKMLGLVRQNYEIRFYKRNNNENTVDCAVAKVDSQDLVQAKILEIGEITGVAEAEPGTVVQKSGRTSGISSGEIKSVGTTLQVEMGDEEKVWFTDQVVTEMSSQPGDSGSLVLDRDRKAVGLLFAGSDKMTVFNRITNVIDRLGVEF</sequence>
<gene>
    <name evidence="1" type="ORF">XD97_0619</name>
</gene>
<proteinExistence type="predicted"/>
<evidence type="ECO:0008006" key="3">
    <source>
        <dbReference type="Google" id="ProtNLM"/>
    </source>
</evidence>
<dbReference type="InterPro" id="IPR009003">
    <property type="entry name" value="Peptidase_S1_PA"/>
</dbReference>
<name>A0A101HR60_9FIRM</name>
<protein>
    <recommendedName>
        <fullName evidence="3">Peptidase S7 domain-containing protein</fullName>
    </recommendedName>
</protein>
<dbReference type="AlphaFoldDB" id="A0A101HR60"/>
<dbReference type="InterPro" id="IPR043504">
    <property type="entry name" value="Peptidase_S1_PA_chymotrypsin"/>
</dbReference>
<feature type="non-terminal residue" evidence="1">
    <location>
        <position position="1"/>
    </location>
</feature>